<dbReference type="SMART" id="SM00046">
    <property type="entry name" value="DAGKc"/>
    <property type="match status" value="1"/>
</dbReference>
<reference evidence="3 4" key="1">
    <citation type="journal article" date="2020" name="Nat. Food">
        <title>A phased Vanilla planifolia genome enables genetic improvement of flavour and production.</title>
        <authorList>
            <person name="Hasing T."/>
            <person name="Tang H."/>
            <person name="Brym M."/>
            <person name="Khazi F."/>
            <person name="Huang T."/>
            <person name="Chambers A.H."/>
        </authorList>
    </citation>
    <scope>NUCLEOTIDE SEQUENCE [LARGE SCALE GENOMIC DNA]</scope>
    <source>
        <tissue evidence="3">Leaf</tissue>
    </source>
</reference>
<organism evidence="3 4">
    <name type="scientific">Vanilla planifolia</name>
    <name type="common">Vanilla</name>
    <dbReference type="NCBI Taxonomy" id="51239"/>
    <lineage>
        <taxon>Eukaryota</taxon>
        <taxon>Viridiplantae</taxon>
        <taxon>Streptophyta</taxon>
        <taxon>Embryophyta</taxon>
        <taxon>Tracheophyta</taxon>
        <taxon>Spermatophyta</taxon>
        <taxon>Magnoliopsida</taxon>
        <taxon>Liliopsida</taxon>
        <taxon>Asparagales</taxon>
        <taxon>Orchidaceae</taxon>
        <taxon>Vanilloideae</taxon>
        <taxon>Vanilleae</taxon>
        <taxon>Vanilla</taxon>
    </lineage>
</organism>
<dbReference type="PANTHER" id="PTHR11255:SF98">
    <property type="entry name" value="DIACYLGLYCEROL KINASE 5"/>
    <property type="match status" value="1"/>
</dbReference>
<dbReference type="EMBL" id="JADCNM010000001">
    <property type="protein sequence ID" value="KAG0501465.1"/>
    <property type="molecule type" value="Genomic_DNA"/>
</dbReference>
<dbReference type="Pfam" id="PF00781">
    <property type="entry name" value="DAGK_cat"/>
    <property type="match status" value="1"/>
</dbReference>
<dbReference type="InterPro" id="IPR017438">
    <property type="entry name" value="ATP-NAD_kinase_N"/>
</dbReference>
<feature type="transmembrane region" description="Helical" evidence="1">
    <location>
        <begin position="18"/>
        <end position="41"/>
    </location>
</feature>
<dbReference type="PROSITE" id="PS50146">
    <property type="entry name" value="DAGK"/>
    <property type="match status" value="1"/>
</dbReference>
<dbReference type="GO" id="GO:0004143">
    <property type="term" value="F:ATP-dependent diacylglycerol kinase activity"/>
    <property type="evidence" value="ECO:0007669"/>
    <property type="project" value="InterPro"/>
</dbReference>
<evidence type="ECO:0000259" key="2">
    <source>
        <dbReference type="PROSITE" id="PS50146"/>
    </source>
</evidence>
<keyword evidence="1" id="KW-1133">Transmembrane helix</keyword>
<dbReference type="FunFam" id="3.40.50.10330:FF:000016">
    <property type="entry name" value="Diacylglycerol kinase"/>
    <property type="match status" value="1"/>
</dbReference>
<dbReference type="GO" id="GO:0007165">
    <property type="term" value="P:signal transduction"/>
    <property type="evidence" value="ECO:0007669"/>
    <property type="project" value="InterPro"/>
</dbReference>
<name>A0A835S6T7_VANPL</name>
<dbReference type="Gene3D" id="3.40.50.10330">
    <property type="entry name" value="Probable inorganic polyphosphate/atp-NAD kinase, domain 1"/>
    <property type="match status" value="1"/>
</dbReference>
<keyword evidence="1" id="KW-0812">Transmembrane</keyword>
<gene>
    <name evidence="3" type="ORF">HPP92_001537</name>
</gene>
<dbReference type="InterPro" id="IPR001206">
    <property type="entry name" value="Diacylglycerol_kinase_cat_dom"/>
</dbReference>
<dbReference type="GO" id="GO:0016020">
    <property type="term" value="C:membrane"/>
    <property type="evidence" value="ECO:0007669"/>
    <property type="project" value="TreeGrafter"/>
</dbReference>
<keyword evidence="1" id="KW-0472">Membrane</keyword>
<feature type="domain" description="DAGKc" evidence="2">
    <location>
        <begin position="156"/>
        <end position="309"/>
    </location>
</feature>
<comment type="caution">
    <text evidence="3">The sequence shown here is derived from an EMBL/GenBank/DDBJ whole genome shotgun (WGS) entry which is preliminary data.</text>
</comment>
<protein>
    <recommendedName>
        <fullName evidence="2">DAGKc domain-containing protein</fullName>
    </recommendedName>
</protein>
<dbReference type="OrthoDB" id="242257at2759"/>
<dbReference type="PANTHER" id="PTHR11255">
    <property type="entry name" value="DIACYLGLYCEROL KINASE"/>
    <property type="match status" value="1"/>
</dbReference>
<evidence type="ECO:0000313" key="4">
    <source>
        <dbReference type="Proteomes" id="UP000639772"/>
    </source>
</evidence>
<sequence>MCECIIKSLCSLQNDVSIAINFIIVFVKCFCITMFYCIAFVRNFKNLFLKSPNSSVCFSCCSKCFVENWDKRVKVDNLRWRSLPSTEPSSSLLPLRQNKDYSMLIARSVLLTLRLHSFLGRGMGDSISNANEPLWEFYIPNYILVQGSEIERLPVSPNCPVIVFINSKSGGQLGGDLLLTYRALLNKNQVFDLGEHAPDKVLHTIFGNLERLKSTGDTYAAEIQNRLRLIVAGGDGTAGWLLGVVCDLKLAFPPPIATVPLGTGNNLPFSFGWGKKNPGTDHQSVKSFLGQVMKAKEMKIDSWHVVMRMPTSKSGSCDPVAPLDLPHSLHSFQRVATTDSLNMEGYQTYRGGFWNYFSMGKNFFVKIASICPPTWPYIHV</sequence>
<dbReference type="Proteomes" id="UP000639772">
    <property type="component" value="Chromosome 1"/>
</dbReference>
<evidence type="ECO:0000313" key="3">
    <source>
        <dbReference type="EMBL" id="KAG0501465.1"/>
    </source>
</evidence>
<dbReference type="InterPro" id="IPR016064">
    <property type="entry name" value="NAD/diacylglycerol_kinase_sf"/>
</dbReference>
<evidence type="ECO:0000256" key="1">
    <source>
        <dbReference type="SAM" id="Phobius"/>
    </source>
</evidence>
<dbReference type="SUPFAM" id="SSF111331">
    <property type="entry name" value="NAD kinase/diacylglycerol kinase-like"/>
    <property type="match status" value="1"/>
</dbReference>
<dbReference type="AlphaFoldDB" id="A0A835S6T7"/>
<proteinExistence type="predicted"/>
<accession>A0A835S6T7</accession>
<dbReference type="InterPro" id="IPR037607">
    <property type="entry name" value="DGK"/>
</dbReference>